<dbReference type="EMBL" id="CVRI01000021">
    <property type="protein sequence ID" value="CRK91549.1"/>
    <property type="molecule type" value="Genomic_DNA"/>
</dbReference>
<accession>A0A1J1HU70</accession>
<dbReference type="Proteomes" id="UP000183832">
    <property type="component" value="Unassembled WGS sequence"/>
</dbReference>
<gene>
    <name evidence="1" type="ORF">CLUMA_CG005206</name>
</gene>
<dbReference type="AlphaFoldDB" id="A0A1J1HU70"/>
<protein>
    <submittedName>
        <fullName evidence="1">CLUMA_CG005206, isoform A</fullName>
    </submittedName>
</protein>
<evidence type="ECO:0000313" key="2">
    <source>
        <dbReference type="Proteomes" id="UP000183832"/>
    </source>
</evidence>
<reference evidence="1 2" key="1">
    <citation type="submission" date="2015-04" db="EMBL/GenBank/DDBJ databases">
        <authorList>
            <person name="Syromyatnikov M.Y."/>
            <person name="Popov V.N."/>
        </authorList>
    </citation>
    <scope>NUCLEOTIDE SEQUENCE [LARGE SCALE GENOMIC DNA]</scope>
</reference>
<keyword evidence="2" id="KW-1185">Reference proteome</keyword>
<organism evidence="1 2">
    <name type="scientific">Clunio marinus</name>
    <dbReference type="NCBI Taxonomy" id="568069"/>
    <lineage>
        <taxon>Eukaryota</taxon>
        <taxon>Metazoa</taxon>
        <taxon>Ecdysozoa</taxon>
        <taxon>Arthropoda</taxon>
        <taxon>Hexapoda</taxon>
        <taxon>Insecta</taxon>
        <taxon>Pterygota</taxon>
        <taxon>Neoptera</taxon>
        <taxon>Endopterygota</taxon>
        <taxon>Diptera</taxon>
        <taxon>Nematocera</taxon>
        <taxon>Chironomoidea</taxon>
        <taxon>Chironomidae</taxon>
        <taxon>Clunio</taxon>
    </lineage>
</organism>
<proteinExistence type="predicted"/>
<name>A0A1J1HU70_9DIPT</name>
<evidence type="ECO:0000313" key="1">
    <source>
        <dbReference type="EMBL" id="CRK91549.1"/>
    </source>
</evidence>
<sequence>MVLASLTDEKFQSLINEVFHANFAQFYGSENLVANGSFPNSKALLQFYKQFNFNGLNSSPTWFKINDLYDKLGSPLSDIEKKQQLGQDELET</sequence>